<evidence type="ECO:0000259" key="10">
    <source>
        <dbReference type="Pfam" id="PF13485"/>
    </source>
</evidence>
<organism evidence="11 12">
    <name type="scientific">Natronomicrosphaera hydrolytica</name>
    <dbReference type="NCBI Taxonomy" id="3242702"/>
    <lineage>
        <taxon>Bacteria</taxon>
        <taxon>Pseudomonadati</taxon>
        <taxon>Planctomycetota</taxon>
        <taxon>Phycisphaerae</taxon>
        <taxon>Phycisphaerales</taxon>
        <taxon>Phycisphaeraceae</taxon>
        <taxon>Natronomicrosphaera</taxon>
    </lineage>
</organism>
<name>A0ABV4U3Y1_9BACT</name>
<dbReference type="SMART" id="SM00028">
    <property type="entry name" value="TPR"/>
    <property type="match status" value="6"/>
</dbReference>
<dbReference type="EMBL" id="JBGUBD010000004">
    <property type="protein sequence ID" value="MFA9478027.1"/>
    <property type="molecule type" value="Genomic_DNA"/>
</dbReference>
<keyword evidence="9" id="KW-0732">Signal</keyword>
<evidence type="ECO:0000256" key="4">
    <source>
        <dbReference type="ARBA" id="ARBA00022803"/>
    </source>
</evidence>
<evidence type="ECO:0000256" key="9">
    <source>
        <dbReference type="SAM" id="SignalP"/>
    </source>
</evidence>
<feature type="signal peptide" evidence="9">
    <location>
        <begin position="1"/>
        <end position="32"/>
    </location>
</feature>
<dbReference type="RefSeq" id="WP_425344956.1">
    <property type="nucleotide sequence ID" value="NZ_JBGUBD010000004.1"/>
</dbReference>
<evidence type="ECO:0000256" key="3">
    <source>
        <dbReference type="ARBA" id="ARBA00022737"/>
    </source>
</evidence>
<dbReference type="InterPro" id="IPR019734">
    <property type="entry name" value="TPR_rpt"/>
</dbReference>
<feature type="chain" id="PRO_5047183816" evidence="9">
    <location>
        <begin position="33"/>
        <end position="914"/>
    </location>
</feature>
<dbReference type="Pfam" id="PF13485">
    <property type="entry name" value="Peptidase_MA_2"/>
    <property type="match status" value="1"/>
</dbReference>
<protein>
    <submittedName>
        <fullName evidence="11">Tetratricopeptide repeat protein</fullName>
    </submittedName>
</protein>
<dbReference type="Pfam" id="PF13432">
    <property type="entry name" value="TPR_16"/>
    <property type="match status" value="3"/>
</dbReference>
<feature type="domain" description="Peptidase MA-like" evidence="10">
    <location>
        <begin position="563"/>
        <end position="690"/>
    </location>
</feature>
<evidence type="ECO:0000313" key="11">
    <source>
        <dbReference type="EMBL" id="MFA9478027.1"/>
    </source>
</evidence>
<reference evidence="11 12" key="1">
    <citation type="submission" date="2024-08" db="EMBL/GenBank/DDBJ databases">
        <title>Whole-genome sequencing of halo(alkali)philic microorganisms from hypersaline lakes.</title>
        <authorList>
            <person name="Sorokin D.Y."/>
            <person name="Merkel A.Y."/>
            <person name="Messina E."/>
            <person name="Yakimov M."/>
        </authorList>
    </citation>
    <scope>NUCLEOTIDE SEQUENCE [LARGE SCALE GENOMIC DNA]</scope>
    <source>
        <strain evidence="11 12">AB-hyl4</strain>
    </source>
</reference>
<keyword evidence="3" id="KW-0677">Repeat</keyword>
<evidence type="ECO:0000256" key="2">
    <source>
        <dbReference type="ARBA" id="ARBA00022692"/>
    </source>
</evidence>
<evidence type="ECO:0000256" key="1">
    <source>
        <dbReference type="ARBA" id="ARBA00004167"/>
    </source>
</evidence>
<evidence type="ECO:0000256" key="8">
    <source>
        <dbReference type="SAM" id="MobiDB-lite"/>
    </source>
</evidence>
<comment type="caution">
    <text evidence="11">The sequence shown here is derived from an EMBL/GenBank/DDBJ whole genome shotgun (WGS) entry which is preliminary data.</text>
</comment>
<keyword evidence="4" id="KW-0802">TPR repeat</keyword>
<dbReference type="PANTHER" id="PTHR46208">
    <property type="entry name" value="MITOCHONDRIAL IMPORT RECEPTOR SUBUNIT TOM70"/>
    <property type="match status" value="1"/>
</dbReference>
<evidence type="ECO:0000256" key="7">
    <source>
        <dbReference type="ARBA" id="ARBA00038030"/>
    </source>
</evidence>
<accession>A0ABV4U3Y1</accession>
<feature type="region of interest" description="Disordered" evidence="8">
    <location>
        <begin position="36"/>
        <end position="65"/>
    </location>
</feature>
<dbReference type="Proteomes" id="UP001575105">
    <property type="component" value="Unassembled WGS sequence"/>
</dbReference>
<comment type="similarity">
    <text evidence="7">Belongs to the Tom70 family.</text>
</comment>
<evidence type="ECO:0000313" key="12">
    <source>
        <dbReference type="Proteomes" id="UP001575105"/>
    </source>
</evidence>
<comment type="subcellular location">
    <subcellularLocation>
        <location evidence="1">Membrane</location>
        <topology evidence="1">Single-pass membrane protein</topology>
    </subcellularLocation>
</comment>
<dbReference type="SUPFAM" id="SSF48452">
    <property type="entry name" value="TPR-like"/>
    <property type="match status" value="2"/>
</dbReference>
<feature type="compositionally biased region" description="Basic and acidic residues" evidence="8">
    <location>
        <begin position="891"/>
        <end position="901"/>
    </location>
</feature>
<keyword evidence="12" id="KW-1185">Reference proteome</keyword>
<sequence length="914" mass="103842">MQFTVARMGRPGLRRWVLAWILSFCVVMPAAAHPGGHAGMEPGPPDDEEIYPPGDLATEHQQGPALSEQIERAPLVDRLLDDPIISDEERRQLKIFHGRWDDLPDEDELTPDERASLAVQRFELNHPSLADEQVEPMLRARAALHRGEPSRVIELLEEADSVQAAVLRAQAHEQRGELNRATNVLRAWQERAPQQFDDPAEQTAAARALVMLAQLEGRPARDYQVAMNQLADARQRLDPLYWPAHLTEAELLMEKDNRPDAVEALLETLALNPRSSEAWYRLGRMSARGFNFDGANEAIDALRQTNDEHLLADLLEVHMRLVQREPHTARETLHAALERYPEQRELIALAVAVESMAYDDDATAEAMARHDELSPGSPLGPLLAGEYLSLARQYDMSERMLREALNRQSNATAPRIELGLMLMQAGDIDAARRELALVTRMDPFNRRANNTLQLAEELLQYETIETDHFIIRYKQGIDEVLARDMPERLEQIHEELVALYGHAPDRKTQIDIMPDEQWFGVRITGMPEIWTIGAATGPVISITPPREGARQRGTFDWPNVLRHEYVHTLNLSQTNNRVPHWFTEACAVAEEYVERNYSTAQLLAWALHEDELFTLETINWGFVRPRTPRDRPLAYAQAHWMHEFIVHRFGHDAIVDMLNLHAKGVEDVPAIEQVTGLDGDGFMSAFRQWAHDQVRQWGLAQHDTSERLRDILAGRSEPESSDELSELLDEHPRHPELLLMLAHRAIDSGDPAAARRAVMRYADARPVDPWSYRMLVELSLELGRDDEAVAALTYLDQQELQHGRWAHQLAQIHRRMGNLDTAGRSAERALQREPYNGTYRELAATIHMQRGDMQQALHHLQGLALLEPTRATHQVRLAALYARVGDGEASRRAAEKAREIDPASPVDRFLESDD</sequence>
<keyword evidence="2" id="KW-0812">Transmembrane</keyword>
<feature type="region of interest" description="Disordered" evidence="8">
    <location>
        <begin position="891"/>
        <end position="914"/>
    </location>
</feature>
<dbReference type="InterPro" id="IPR011990">
    <property type="entry name" value="TPR-like_helical_dom_sf"/>
</dbReference>
<dbReference type="Gene3D" id="1.25.40.10">
    <property type="entry name" value="Tetratricopeptide repeat domain"/>
    <property type="match status" value="2"/>
</dbReference>
<evidence type="ECO:0000256" key="5">
    <source>
        <dbReference type="ARBA" id="ARBA00022989"/>
    </source>
</evidence>
<gene>
    <name evidence="11" type="ORF">ACERK3_06920</name>
</gene>
<proteinExistence type="inferred from homology"/>
<dbReference type="InterPro" id="IPR039568">
    <property type="entry name" value="Peptidase_MA-like_dom"/>
</dbReference>
<keyword evidence="5" id="KW-1133">Transmembrane helix</keyword>
<dbReference type="PANTHER" id="PTHR46208:SF1">
    <property type="entry name" value="MITOCHONDRIAL IMPORT RECEPTOR SUBUNIT TOM70"/>
    <property type="match status" value="1"/>
</dbReference>
<keyword evidence="6" id="KW-0472">Membrane</keyword>
<evidence type="ECO:0000256" key="6">
    <source>
        <dbReference type="ARBA" id="ARBA00023136"/>
    </source>
</evidence>